<keyword evidence="5" id="KW-0328">Glycosyltransferase</keyword>
<dbReference type="PANTHER" id="PTHR48044:SF29">
    <property type="entry name" value="GLYCOSYLTRANSFERASE"/>
    <property type="match status" value="1"/>
</dbReference>
<dbReference type="InterPro" id="IPR002213">
    <property type="entry name" value="UDP_glucos_trans"/>
</dbReference>
<evidence type="ECO:0000313" key="8">
    <source>
        <dbReference type="EMBL" id="KAJ9179090.1"/>
    </source>
</evidence>
<sequence>METLQRRKISVLMFPWLAHGHLSPFLELSKKLTKRNFHVYFCSTPVNLDSIKPKLSAEYSFSIQLVELHLPSSPELPLHYHTTNGLPPHLMKTLKKAFDMASSSFFNILKTLKPDLLIYDFIQPWAPALASSLNIPAVNFLCTSMAMSCFGLHLNNQEVKFPFPGIYPRDYMRMKVFRALESSSNDIKDGERAGRCMDQSFHLILAKTFRELEGKYIDYLSVKLMKKIVPVGPLVQDPIFEDDEKIMDHHQVIKWLEKKERSSTVFVSFGTEYFLSTEEMEEIAYGLELSKAHFIWVVRFPTGEKINLEESLPKRYLERVQERGKIVEGWAPQQKILRHSSIGGFVSHCGWSSIMESMKFGVPIIAMPMNLDQPVNSRMVEDAGVGIEVRRNKSGELEREEIAKTIRKVVVEKDGKNVSRKAREMSDTIRKKGEEEIDGVVDELLQLCDVKTNYLQ</sequence>
<organism evidence="8 9">
    <name type="scientific">Hevea brasiliensis</name>
    <name type="common">Para rubber tree</name>
    <name type="synonym">Siphonia brasiliensis</name>
    <dbReference type="NCBI Taxonomy" id="3981"/>
    <lineage>
        <taxon>Eukaryota</taxon>
        <taxon>Viridiplantae</taxon>
        <taxon>Streptophyta</taxon>
        <taxon>Embryophyta</taxon>
        <taxon>Tracheophyta</taxon>
        <taxon>Spermatophyta</taxon>
        <taxon>Magnoliopsida</taxon>
        <taxon>eudicotyledons</taxon>
        <taxon>Gunneridae</taxon>
        <taxon>Pentapetalae</taxon>
        <taxon>rosids</taxon>
        <taxon>fabids</taxon>
        <taxon>Malpighiales</taxon>
        <taxon>Euphorbiaceae</taxon>
        <taxon>Crotonoideae</taxon>
        <taxon>Micrandreae</taxon>
        <taxon>Hevea</taxon>
    </lineage>
</organism>
<comment type="similarity">
    <text evidence="2 5">Belongs to the UDP-glycosyltransferase family.</text>
</comment>
<dbReference type="Gene3D" id="3.40.50.2000">
    <property type="entry name" value="Glycogen Phosphorylase B"/>
    <property type="match status" value="2"/>
</dbReference>
<keyword evidence="3 5" id="KW-0808">Transferase</keyword>
<dbReference type="InterPro" id="IPR058980">
    <property type="entry name" value="Glyco_transf_N"/>
</dbReference>
<reference evidence="8" key="1">
    <citation type="journal article" date="2023" name="Plant Biotechnol. J.">
        <title>Chromosome-level wild Hevea brasiliensis genome provides new tools for genomic-assisted breeding and valuable loci to elevate rubber yield.</title>
        <authorList>
            <person name="Cheng H."/>
            <person name="Song X."/>
            <person name="Hu Y."/>
            <person name="Wu T."/>
            <person name="Yang Q."/>
            <person name="An Z."/>
            <person name="Feng S."/>
            <person name="Deng Z."/>
            <person name="Wu W."/>
            <person name="Zeng X."/>
            <person name="Tu M."/>
            <person name="Wang X."/>
            <person name="Huang H."/>
        </authorList>
    </citation>
    <scope>NUCLEOTIDE SEQUENCE</scope>
    <source>
        <strain evidence="8">MT/VB/25A 57/8</strain>
    </source>
</reference>
<dbReference type="Proteomes" id="UP001174677">
    <property type="component" value="Chromosome 6"/>
</dbReference>
<feature type="domain" description="Glycosyltransferase N-terminal" evidence="7">
    <location>
        <begin position="8"/>
        <end position="235"/>
    </location>
</feature>
<evidence type="ECO:0000256" key="3">
    <source>
        <dbReference type="ARBA" id="ARBA00022679"/>
    </source>
</evidence>
<gene>
    <name evidence="8" type="ORF">P3X46_010914</name>
</gene>
<evidence type="ECO:0000256" key="1">
    <source>
        <dbReference type="ARBA" id="ARBA00004935"/>
    </source>
</evidence>
<evidence type="ECO:0000259" key="7">
    <source>
        <dbReference type="Pfam" id="PF26168"/>
    </source>
</evidence>
<dbReference type="SUPFAM" id="SSF53756">
    <property type="entry name" value="UDP-Glycosyltransferase/glycogen phosphorylase"/>
    <property type="match status" value="1"/>
</dbReference>
<proteinExistence type="inferred from homology"/>
<evidence type="ECO:0000256" key="6">
    <source>
        <dbReference type="RuleBase" id="RU362057"/>
    </source>
</evidence>
<evidence type="ECO:0000256" key="2">
    <source>
        <dbReference type="ARBA" id="ARBA00009995"/>
    </source>
</evidence>
<comment type="caution">
    <text evidence="8">The sequence shown here is derived from an EMBL/GenBank/DDBJ whole genome shotgun (WGS) entry which is preliminary data.</text>
</comment>
<keyword evidence="9" id="KW-1185">Reference proteome</keyword>
<name>A0ABQ9MIA2_HEVBR</name>
<accession>A0ABQ9MIA2</accession>
<protein>
    <recommendedName>
        <fullName evidence="6">Glycosyltransferase</fullName>
        <ecNumber evidence="6">2.4.1.-</ecNumber>
    </recommendedName>
</protein>
<dbReference type="Pfam" id="PF26168">
    <property type="entry name" value="Glyco_transf_N"/>
    <property type="match status" value="1"/>
</dbReference>
<comment type="catalytic activity">
    <reaction evidence="4">
        <text>an anthocyanidin + UDP-alpha-D-glucose + H(+) = an anthocyanidin 3-O-beta-D-glucoside + UDP</text>
        <dbReference type="Rhea" id="RHEA:20093"/>
        <dbReference type="ChEBI" id="CHEBI:15378"/>
        <dbReference type="ChEBI" id="CHEBI:16307"/>
        <dbReference type="ChEBI" id="CHEBI:58223"/>
        <dbReference type="ChEBI" id="CHEBI:58885"/>
        <dbReference type="ChEBI" id="CHEBI:143576"/>
        <dbReference type="EC" id="2.4.1.115"/>
    </reaction>
</comment>
<evidence type="ECO:0000256" key="4">
    <source>
        <dbReference type="ARBA" id="ARBA00047606"/>
    </source>
</evidence>
<dbReference type="EC" id="2.4.1.-" evidence="6"/>
<evidence type="ECO:0000313" key="9">
    <source>
        <dbReference type="Proteomes" id="UP001174677"/>
    </source>
</evidence>
<dbReference type="PANTHER" id="PTHR48044">
    <property type="entry name" value="GLYCOSYLTRANSFERASE"/>
    <property type="match status" value="1"/>
</dbReference>
<dbReference type="PROSITE" id="PS00375">
    <property type="entry name" value="UDPGT"/>
    <property type="match status" value="1"/>
</dbReference>
<comment type="pathway">
    <text evidence="1">Pigment biosynthesis; anthocyanin biosynthesis.</text>
</comment>
<dbReference type="CDD" id="cd03784">
    <property type="entry name" value="GT1_Gtf-like"/>
    <property type="match status" value="1"/>
</dbReference>
<dbReference type="InterPro" id="IPR035595">
    <property type="entry name" value="UDP_glycos_trans_CS"/>
</dbReference>
<dbReference type="EMBL" id="JARPOI010000006">
    <property type="protein sequence ID" value="KAJ9179090.1"/>
    <property type="molecule type" value="Genomic_DNA"/>
</dbReference>
<dbReference type="Pfam" id="PF00201">
    <property type="entry name" value="UDPGT"/>
    <property type="match status" value="1"/>
</dbReference>
<evidence type="ECO:0000256" key="5">
    <source>
        <dbReference type="RuleBase" id="RU003718"/>
    </source>
</evidence>